<evidence type="ECO:0000256" key="1">
    <source>
        <dbReference type="ARBA" id="ARBA00000085"/>
    </source>
</evidence>
<evidence type="ECO:0000256" key="2">
    <source>
        <dbReference type="ARBA" id="ARBA00012438"/>
    </source>
</evidence>
<dbReference type="Gene3D" id="3.40.50.2300">
    <property type="match status" value="1"/>
</dbReference>
<dbReference type="Gene3D" id="1.10.287.130">
    <property type="match status" value="1"/>
</dbReference>
<dbReference type="InterPro" id="IPR003661">
    <property type="entry name" value="HisK_dim/P_dom"/>
</dbReference>
<dbReference type="InterPro" id="IPR036097">
    <property type="entry name" value="HisK_dim/P_sf"/>
</dbReference>
<dbReference type="EMBL" id="BDGE01000079">
    <property type="protein sequence ID" value="GBE94512.1"/>
    <property type="molecule type" value="Genomic_DNA"/>
</dbReference>
<evidence type="ECO:0000313" key="11">
    <source>
        <dbReference type="Proteomes" id="UP000236527"/>
    </source>
</evidence>
<dbReference type="GO" id="GO:0005886">
    <property type="term" value="C:plasma membrane"/>
    <property type="evidence" value="ECO:0007669"/>
    <property type="project" value="TreeGrafter"/>
</dbReference>
<dbReference type="SMART" id="SM00448">
    <property type="entry name" value="REC"/>
    <property type="match status" value="1"/>
</dbReference>
<dbReference type="InterPro" id="IPR005467">
    <property type="entry name" value="His_kinase_dom"/>
</dbReference>
<keyword evidence="6" id="KW-0902">Two-component regulatory system</keyword>
<feature type="domain" description="Response regulatory" evidence="9">
    <location>
        <begin position="9"/>
        <end position="125"/>
    </location>
</feature>
<dbReference type="InterPro" id="IPR004358">
    <property type="entry name" value="Sig_transdc_His_kin-like_C"/>
</dbReference>
<dbReference type="SUPFAM" id="SSF47384">
    <property type="entry name" value="Homodimeric domain of signal transducing histidine kinase"/>
    <property type="match status" value="1"/>
</dbReference>
<protein>
    <recommendedName>
        <fullName evidence="2">histidine kinase</fullName>
        <ecNumber evidence="2">2.7.13.3</ecNumber>
    </recommendedName>
</protein>
<evidence type="ECO:0000256" key="3">
    <source>
        <dbReference type="ARBA" id="ARBA00022553"/>
    </source>
</evidence>
<dbReference type="Pfam" id="PF02518">
    <property type="entry name" value="HATPase_c"/>
    <property type="match status" value="1"/>
</dbReference>
<dbReference type="CDD" id="cd00082">
    <property type="entry name" value="HisKA"/>
    <property type="match status" value="1"/>
</dbReference>
<dbReference type="GO" id="GO:0000155">
    <property type="term" value="F:phosphorelay sensor kinase activity"/>
    <property type="evidence" value="ECO:0007669"/>
    <property type="project" value="InterPro"/>
</dbReference>
<proteinExistence type="predicted"/>
<dbReference type="GO" id="GO:0009927">
    <property type="term" value="F:histidine phosphotransfer kinase activity"/>
    <property type="evidence" value="ECO:0007669"/>
    <property type="project" value="TreeGrafter"/>
</dbReference>
<evidence type="ECO:0000259" key="8">
    <source>
        <dbReference type="PROSITE" id="PS50109"/>
    </source>
</evidence>
<dbReference type="PRINTS" id="PR00344">
    <property type="entry name" value="BCTRLSENSOR"/>
</dbReference>
<reference evidence="11" key="1">
    <citation type="journal article" date="2018" name="Genome Announc.">
        <title>Draft Genome Sequence of the Nitrogen-Fixing and Hormogonia-Inducing Cyanobacterium Nostoc cycadae Strain WK-1, Isolated from the Coralloid Roots of Cycas revoluta.</title>
        <authorList>
            <person name="Kanesaki Y."/>
            <person name="Hirose M."/>
            <person name="Hirose Y."/>
            <person name="Fujisawa T."/>
            <person name="Nakamura Y."/>
            <person name="Watanabe S."/>
            <person name="Matsunaga S."/>
            <person name="Uchida H."/>
            <person name="Murakami A."/>
        </authorList>
    </citation>
    <scope>NUCLEOTIDE SEQUENCE [LARGE SCALE GENOMIC DNA]</scope>
    <source>
        <strain evidence="11">WK-1</strain>
    </source>
</reference>
<keyword evidence="3 7" id="KW-0597">Phosphoprotein</keyword>
<gene>
    <name evidence="10" type="ORF">NCWK1_4289</name>
</gene>
<dbReference type="Proteomes" id="UP000236527">
    <property type="component" value="Unassembled WGS sequence"/>
</dbReference>
<dbReference type="Pfam" id="PF00072">
    <property type="entry name" value="Response_reg"/>
    <property type="match status" value="1"/>
</dbReference>
<evidence type="ECO:0000256" key="5">
    <source>
        <dbReference type="ARBA" id="ARBA00022777"/>
    </source>
</evidence>
<dbReference type="InterPro" id="IPR036890">
    <property type="entry name" value="HATPase_C_sf"/>
</dbReference>
<evidence type="ECO:0000256" key="4">
    <source>
        <dbReference type="ARBA" id="ARBA00022679"/>
    </source>
</evidence>
<dbReference type="RefSeq" id="WP_103126216.1">
    <property type="nucleotide sequence ID" value="NZ_DF978437.1"/>
</dbReference>
<evidence type="ECO:0000256" key="6">
    <source>
        <dbReference type="ARBA" id="ARBA00023012"/>
    </source>
</evidence>
<dbReference type="PROSITE" id="PS50110">
    <property type="entry name" value="RESPONSE_REGULATORY"/>
    <property type="match status" value="1"/>
</dbReference>
<dbReference type="SMART" id="SM00387">
    <property type="entry name" value="HATPase_c"/>
    <property type="match status" value="1"/>
</dbReference>
<feature type="domain" description="Histidine kinase" evidence="8">
    <location>
        <begin position="174"/>
        <end position="432"/>
    </location>
</feature>
<dbReference type="InterPro" id="IPR001789">
    <property type="entry name" value="Sig_transdc_resp-reg_receiver"/>
</dbReference>
<sequence length="432" mass="48491">MLNLPENSLILIVDDTITNLEIISDALTTAGFIVTTARNGEKALQQIQDTLPDLILLDVMMPGIDGFETCQKLKTNPLTQDIPVIFMTGISDIETKVKGLNLGAVDYITKPFQKEEVLARIKTHLQLRYLTKTLEQRVSERTAELSQALKDLQAYQIQIIQKEKMSALGQLVTGIAHEINNPVSCIHGNLDHTANYFNNLIKIIDLYQQNYPEPVPAIQAEIAETDLEYMRSDLPNLITSMKEGVQRIRNISTSLRNFSRPDKDRKVFCNIHNGIDSTIMILKHRLKASKVRPEIEVIRNYGNLPSITCFSGQLNQVFMNILTNAIDALEESNIGRGYSEIEKHPNQIWITTSLSEDKYNAVIQIKDNGVGMSADIQQKIFEHLFTTKLFGRGTGLGLSIAHQIIVEKHKGKLDVYSVPGKGSEFTITIPIH</sequence>
<comment type="catalytic activity">
    <reaction evidence="1">
        <text>ATP + protein L-histidine = ADP + protein N-phospho-L-histidine.</text>
        <dbReference type="EC" id="2.7.13.3"/>
    </reaction>
</comment>
<evidence type="ECO:0000259" key="9">
    <source>
        <dbReference type="PROSITE" id="PS50110"/>
    </source>
</evidence>
<dbReference type="SUPFAM" id="SSF52172">
    <property type="entry name" value="CheY-like"/>
    <property type="match status" value="1"/>
</dbReference>
<dbReference type="CDD" id="cd19920">
    <property type="entry name" value="REC_PA4781-like"/>
    <property type="match status" value="1"/>
</dbReference>
<name>A0A2H6LMS5_9NOSO</name>
<dbReference type="InterPro" id="IPR003594">
    <property type="entry name" value="HATPase_dom"/>
</dbReference>
<accession>A0A2H6LMS5</accession>
<dbReference type="SUPFAM" id="SSF55874">
    <property type="entry name" value="ATPase domain of HSP90 chaperone/DNA topoisomerase II/histidine kinase"/>
    <property type="match status" value="1"/>
</dbReference>
<dbReference type="PANTHER" id="PTHR43047">
    <property type="entry name" value="TWO-COMPONENT HISTIDINE PROTEIN KINASE"/>
    <property type="match status" value="1"/>
</dbReference>
<comment type="caution">
    <text evidence="10">The sequence shown here is derived from an EMBL/GenBank/DDBJ whole genome shotgun (WGS) entry which is preliminary data.</text>
</comment>
<dbReference type="Gene3D" id="3.30.565.10">
    <property type="entry name" value="Histidine kinase-like ATPase, C-terminal domain"/>
    <property type="match status" value="1"/>
</dbReference>
<dbReference type="PANTHER" id="PTHR43047:SF72">
    <property type="entry name" value="OSMOSENSING HISTIDINE PROTEIN KINASE SLN1"/>
    <property type="match status" value="1"/>
</dbReference>
<dbReference type="EC" id="2.7.13.3" evidence="2"/>
<feature type="modified residue" description="4-aspartylphosphate" evidence="7">
    <location>
        <position position="58"/>
    </location>
</feature>
<evidence type="ECO:0000313" key="10">
    <source>
        <dbReference type="EMBL" id="GBE94512.1"/>
    </source>
</evidence>
<dbReference type="InterPro" id="IPR011006">
    <property type="entry name" value="CheY-like_superfamily"/>
</dbReference>
<keyword evidence="4" id="KW-0808">Transferase</keyword>
<dbReference type="PROSITE" id="PS50109">
    <property type="entry name" value="HIS_KIN"/>
    <property type="match status" value="1"/>
</dbReference>
<keyword evidence="5 10" id="KW-0418">Kinase</keyword>
<dbReference type="AlphaFoldDB" id="A0A2H6LMS5"/>
<organism evidence="10 11">
    <name type="scientific">Nostoc cycadae WK-1</name>
    <dbReference type="NCBI Taxonomy" id="1861711"/>
    <lineage>
        <taxon>Bacteria</taxon>
        <taxon>Bacillati</taxon>
        <taxon>Cyanobacteriota</taxon>
        <taxon>Cyanophyceae</taxon>
        <taxon>Nostocales</taxon>
        <taxon>Nostocaceae</taxon>
        <taxon>Nostoc</taxon>
    </lineage>
</organism>
<keyword evidence="11" id="KW-1185">Reference proteome</keyword>
<evidence type="ECO:0000256" key="7">
    <source>
        <dbReference type="PROSITE-ProRule" id="PRU00169"/>
    </source>
</evidence>